<organism evidence="2 3">
    <name type="scientific">Qipengyuania polymorpha</name>
    <dbReference type="NCBI Taxonomy" id="2867234"/>
    <lineage>
        <taxon>Bacteria</taxon>
        <taxon>Pseudomonadati</taxon>
        <taxon>Pseudomonadota</taxon>
        <taxon>Alphaproteobacteria</taxon>
        <taxon>Sphingomonadales</taxon>
        <taxon>Erythrobacteraceae</taxon>
        <taxon>Qipengyuania</taxon>
    </lineage>
</organism>
<name>A0ABS7IZZ8_9SPHN</name>
<accession>A0ABS7IZZ8</accession>
<evidence type="ECO:0000313" key="3">
    <source>
        <dbReference type="Proteomes" id="UP000783253"/>
    </source>
</evidence>
<gene>
    <name evidence="2" type="ORF">K3152_12920</name>
</gene>
<keyword evidence="3" id="KW-1185">Reference proteome</keyword>
<keyword evidence="1" id="KW-0472">Membrane</keyword>
<dbReference type="Proteomes" id="UP000783253">
    <property type="component" value="Unassembled WGS sequence"/>
</dbReference>
<evidence type="ECO:0000256" key="1">
    <source>
        <dbReference type="SAM" id="Phobius"/>
    </source>
</evidence>
<feature type="transmembrane region" description="Helical" evidence="1">
    <location>
        <begin position="172"/>
        <end position="195"/>
    </location>
</feature>
<dbReference type="EMBL" id="JAIGNK010000004">
    <property type="protein sequence ID" value="MBX7459155.1"/>
    <property type="molecule type" value="Genomic_DNA"/>
</dbReference>
<dbReference type="RefSeq" id="WP_221574551.1">
    <property type="nucleotide sequence ID" value="NZ_JAIGNK010000004.1"/>
</dbReference>
<feature type="transmembrane region" description="Helical" evidence="1">
    <location>
        <begin position="207"/>
        <end position="232"/>
    </location>
</feature>
<evidence type="ECO:0000313" key="2">
    <source>
        <dbReference type="EMBL" id="MBX7459155.1"/>
    </source>
</evidence>
<feature type="transmembrane region" description="Helical" evidence="1">
    <location>
        <begin position="71"/>
        <end position="94"/>
    </location>
</feature>
<sequence length="327" mass="35502">MLLRLNPKLRSALFVLVPLLAIAAGRLATHSELAARHPRTASLLFLWLCADSLALAIIAKAPRNRPEIRALLGAIAAGCVVATVGAAAPVRAALFDMQSVAIAMALTVALAVVWNLRAAAGRYRSSGSLSHAAEAILPSTTVKFAAKELHMLRLALVGWRLQPDVPQGARAFAYHCVINPMIAVFLVLQLIEIVVVDLLVSHWSREAAWVLLALGIWGALFFIAMMQGFRLYPVLLERHSLRVRSGLMIDLRVPLADIEAMGAAISGEELKQDHVLNAAILSHPNVVLQLARPLEYRPAFGKTRMVTRVAFRLDEPAPFVAALQSRI</sequence>
<keyword evidence="1" id="KW-1133">Transmembrane helix</keyword>
<protein>
    <submittedName>
        <fullName evidence="2">Uncharacterized protein</fullName>
    </submittedName>
</protein>
<proteinExistence type="predicted"/>
<feature type="transmembrane region" description="Helical" evidence="1">
    <location>
        <begin position="100"/>
        <end position="120"/>
    </location>
</feature>
<feature type="transmembrane region" description="Helical" evidence="1">
    <location>
        <begin position="41"/>
        <end position="59"/>
    </location>
</feature>
<keyword evidence="1" id="KW-0812">Transmembrane</keyword>
<reference evidence="2 3" key="1">
    <citation type="submission" date="2021-08" db="EMBL/GenBank/DDBJ databases">
        <title>Comparative Genomics Analysis of the Genus Qipengyuania Reveals Extensive Genetic Diversity and Metabolic Versatility, Including the Description of Fifteen Novel Species.</title>
        <authorList>
            <person name="Liu Y."/>
        </authorList>
    </citation>
    <scope>NUCLEOTIDE SEQUENCE [LARGE SCALE GENOMIC DNA]</scope>
    <source>
        <strain evidence="2 3">1NDH17</strain>
    </source>
</reference>
<comment type="caution">
    <text evidence="2">The sequence shown here is derived from an EMBL/GenBank/DDBJ whole genome shotgun (WGS) entry which is preliminary data.</text>
</comment>